<keyword evidence="5" id="KW-1185">Reference proteome</keyword>
<keyword evidence="1" id="KW-0472">Membrane</keyword>
<sequence length="428" mass="48733">MIKRFALFLATPLFIVGCIDAFLSPFSQLSENAVSNLAVGGLLTLAIGYFFSWFYLSKGKGFYGTTAFSDTPPGDLTLSEVCTLQDRDRYQVLDAVLFSIAIKGVIRFEIKLLNSGEDKIGISGVILNSDRRCQDSLKHDEYLLAKRIQQQKSRCLWIDDFEIQKHFDKLSQYLNSSWHQGFLMPLYHRDSWVIWTGLVFQSMIISVIACYWGNGDVAKMLSGLLVYGVTTCISGCVFILIGWALYKLTTGIIKKPKDESIVLVIMVWLMAIGAVFFSFDYIDSDIGSLRLDGIIAIHLLTPLHVLAFILLKRPTPSMLNYQHQIASFRHYLSDESPENNNRHNSPFLAGDDVFERYLPYALAFNLDGIWCRRFELFCRQRGYYPAIFSWYPGTTESLLRDFCFRSLTQKVREASPAIMKEAMAQIAE</sequence>
<dbReference type="STRING" id="1111728.GCA_000427805_04218"/>
<feature type="domain" description="Predicted membrane protein YciQ-like C-terminal" evidence="2">
    <location>
        <begin position="127"/>
        <end position="373"/>
    </location>
</feature>
<evidence type="ECO:0000313" key="3">
    <source>
        <dbReference type="EMBL" id="PHI30396.1"/>
    </source>
</evidence>
<evidence type="ECO:0000313" key="4">
    <source>
        <dbReference type="EMBL" id="VFS49549.1"/>
    </source>
</evidence>
<proteinExistence type="predicted"/>
<dbReference type="EMBL" id="PDDX01000001">
    <property type="protein sequence ID" value="PHI30396.1"/>
    <property type="molecule type" value="Genomic_DNA"/>
</dbReference>
<keyword evidence="1" id="KW-0812">Transmembrane</keyword>
<reference evidence="5" key="1">
    <citation type="submission" date="2017-09" db="EMBL/GenBank/DDBJ databases">
        <title>FDA dAtabase for Regulatory Grade micrObial Sequences (FDA-ARGOS): Supporting development and validation of Infectious Disease Dx tests.</title>
        <authorList>
            <person name="Minogue T."/>
            <person name="Wolcott M."/>
            <person name="Wasieloski L."/>
            <person name="Aguilar W."/>
            <person name="Moore D."/>
            <person name="Tallon L."/>
            <person name="Sadzewicz L."/>
            <person name="Ott S."/>
            <person name="Zhao X."/>
            <person name="Nagaraj S."/>
            <person name="Vavikolanu K."/>
            <person name="Aluvathingal J."/>
            <person name="Nadendla S."/>
            <person name="Sichtig H."/>
        </authorList>
    </citation>
    <scope>NUCLEOTIDE SEQUENCE [LARGE SCALE GENOMIC DNA]</scope>
    <source>
        <strain evidence="5">FDAARGOS_387</strain>
    </source>
</reference>
<protein>
    <submittedName>
        <fullName evidence="3">DUF2207 domain-containing protein</fullName>
    </submittedName>
    <submittedName>
        <fullName evidence="4">Predicted membrane protein (DUF2207)</fullName>
    </submittedName>
</protein>
<feature type="transmembrane region" description="Helical" evidence="1">
    <location>
        <begin position="224"/>
        <end position="248"/>
    </location>
</feature>
<organism evidence="3 5">
    <name type="scientific">Budvicia aquatica</name>
    <dbReference type="NCBI Taxonomy" id="82979"/>
    <lineage>
        <taxon>Bacteria</taxon>
        <taxon>Pseudomonadati</taxon>
        <taxon>Pseudomonadota</taxon>
        <taxon>Gammaproteobacteria</taxon>
        <taxon>Enterobacterales</taxon>
        <taxon>Budviciaceae</taxon>
        <taxon>Budvicia</taxon>
    </lineage>
</organism>
<dbReference type="PROSITE" id="PS51257">
    <property type="entry name" value="PROKAR_LIPOPROTEIN"/>
    <property type="match status" value="1"/>
</dbReference>
<evidence type="ECO:0000256" key="1">
    <source>
        <dbReference type="SAM" id="Phobius"/>
    </source>
</evidence>
<feature type="transmembrane region" description="Helical" evidence="1">
    <location>
        <begin position="192"/>
        <end position="212"/>
    </location>
</feature>
<evidence type="ECO:0000313" key="6">
    <source>
        <dbReference type="Proteomes" id="UP000373449"/>
    </source>
</evidence>
<dbReference type="RefSeq" id="WP_029093643.1">
    <property type="nucleotide sequence ID" value="NZ_CAADJA010000002.1"/>
</dbReference>
<dbReference type="Pfam" id="PF20990">
    <property type="entry name" value="DUF2207_C"/>
    <property type="match status" value="1"/>
</dbReference>
<dbReference type="Proteomes" id="UP000224974">
    <property type="component" value="Unassembled WGS sequence"/>
</dbReference>
<evidence type="ECO:0000313" key="5">
    <source>
        <dbReference type="Proteomes" id="UP000224974"/>
    </source>
</evidence>
<dbReference type="Proteomes" id="UP000373449">
    <property type="component" value="Unassembled WGS sequence"/>
</dbReference>
<keyword evidence="1" id="KW-1133">Transmembrane helix</keyword>
<gene>
    <name evidence="3" type="ORF">CRN84_14145</name>
    <name evidence="4" type="ORF">NCTC12282_04003</name>
</gene>
<dbReference type="AlphaFoldDB" id="A0A2C6DGR2"/>
<reference evidence="3" key="2">
    <citation type="submission" date="2017-09" db="EMBL/GenBank/DDBJ databases">
        <title>FDA dAtabase for Regulatory Grade micrObial Sequences (FDA-ARGOS): Supporting development and validation of Infectious Disease Dx tests.</title>
        <authorList>
            <person name="Minogue T."/>
            <person name="Wolcott M."/>
            <person name="Wasieloski L."/>
            <person name="Aguilar W."/>
            <person name="Moore D."/>
            <person name="Tallon L.J."/>
            <person name="Sadzewicz L."/>
            <person name="Ott S."/>
            <person name="Zhao X."/>
            <person name="Nagaraj S."/>
            <person name="Vavikolanu K."/>
            <person name="Aluvathingal J."/>
            <person name="Nadendla S."/>
            <person name="Sichtig H."/>
        </authorList>
    </citation>
    <scope>NUCLEOTIDE SEQUENCE</scope>
    <source>
        <strain evidence="3">FDAARGOS_387</strain>
    </source>
</reference>
<evidence type="ECO:0000259" key="2">
    <source>
        <dbReference type="Pfam" id="PF20990"/>
    </source>
</evidence>
<dbReference type="EMBL" id="CAADJA010000002">
    <property type="protein sequence ID" value="VFS49549.1"/>
    <property type="molecule type" value="Genomic_DNA"/>
</dbReference>
<feature type="transmembrane region" description="Helical" evidence="1">
    <location>
        <begin position="260"/>
        <end position="279"/>
    </location>
</feature>
<feature type="transmembrane region" description="Helical" evidence="1">
    <location>
        <begin position="37"/>
        <end position="56"/>
    </location>
</feature>
<dbReference type="InterPro" id="IPR048389">
    <property type="entry name" value="YciQ-like_C"/>
</dbReference>
<dbReference type="OrthoDB" id="143710at2"/>
<accession>A0A2C6DGR2</accession>
<name>A0A2C6DGR2_9GAMM</name>
<reference evidence="4 6" key="3">
    <citation type="submission" date="2019-03" db="EMBL/GenBank/DDBJ databases">
        <authorList>
            <consortium name="Pathogen Informatics"/>
        </authorList>
    </citation>
    <scope>NUCLEOTIDE SEQUENCE [LARGE SCALE GENOMIC DNA]</scope>
    <source>
        <strain evidence="4 6">NCTC12282</strain>
    </source>
</reference>
<feature type="transmembrane region" description="Helical" evidence="1">
    <location>
        <begin position="291"/>
        <end position="311"/>
    </location>
</feature>